<comment type="caution">
    <text evidence="2">The sequence shown here is derived from an EMBL/GenBank/DDBJ whole genome shotgun (WGS) entry which is preliminary data.</text>
</comment>
<organism evidence="2 3">
    <name type="scientific">Edaphobacter modestus</name>
    <dbReference type="NCBI Taxonomy" id="388466"/>
    <lineage>
        <taxon>Bacteria</taxon>
        <taxon>Pseudomonadati</taxon>
        <taxon>Acidobacteriota</taxon>
        <taxon>Terriglobia</taxon>
        <taxon>Terriglobales</taxon>
        <taxon>Acidobacteriaceae</taxon>
        <taxon>Edaphobacter</taxon>
    </lineage>
</organism>
<dbReference type="RefSeq" id="WP_130420221.1">
    <property type="nucleotide sequence ID" value="NZ_SHKW01000001.1"/>
</dbReference>
<evidence type="ECO:0000313" key="2">
    <source>
        <dbReference type="EMBL" id="RZU42418.1"/>
    </source>
</evidence>
<keyword evidence="1" id="KW-0732">Signal</keyword>
<dbReference type="EMBL" id="SHKW01000001">
    <property type="protein sequence ID" value="RZU42418.1"/>
    <property type="molecule type" value="Genomic_DNA"/>
</dbReference>
<protein>
    <submittedName>
        <fullName evidence="2">Uncharacterized protein</fullName>
    </submittedName>
</protein>
<reference evidence="2 3" key="1">
    <citation type="submission" date="2019-02" db="EMBL/GenBank/DDBJ databases">
        <title>Genomic Encyclopedia of Archaeal and Bacterial Type Strains, Phase II (KMG-II): from individual species to whole genera.</title>
        <authorList>
            <person name="Goeker M."/>
        </authorList>
    </citation>
    <scope>NUCLEOTIDE SEQUENCE [LARGE SCALE GENOMIC DNA]</scope>
    <source>
        <strain evidence="2 3">DSM 18101</strain>
    </source>
</reference>
<dbReference type="Proteomes" id="UP000292958">
    <property type="component" value="Unassembled WGS sequence"/>
</dbReference>
<gene>
    <name evidence="2" type="ORF">BDD14_4002</name>
</gene>
<name>A0A4Q7YXG0_9BACT</name>
<evidence type="ECO:0000313" key="3">
    <source>
        <dbReference type="Proteomes" id="UP000292958"/>
    </source>
</evidence>
<feature type="chain" id="PRO_5020290478" evidence="1">
    <location>
        <begin position="26"/>
        <end position="238"/>
    </location>
</feature>
<feature type="signal peptide" evidence="1">
    <location>
        <begin position="1"/>
        <end position="25"/>
    </location>
</feature>
<dbReference type="AlphaFoldDB" id="A0A4Q7YXG0"/>
<sequence length="238" mass="25822">MRILGIKGLLAFAPMLLATQQLAFAQTPISSPAFACKEIHRTLAPKNPRMAADGSIIPGQAIVQESLTLSEGATVKIVEYPRSGKDLDSYNSTIIVQRGQEQKSYPVERLIKYGSVLRLVEVASLCTSSDQGLFFLAFEAGSSGASEGFVVVRYSTTTVDVQAFPMANQGRIVIKRAAPNEVELWSANADSTECDACKKHYSVQNCHVEQQSIECKLQPGAGETLSPNKLMNARIVIR</sequence>
<keyword evidence="3" id="KW-1185">Reference proteome</keyword>
<accession>A0A4Q7YXG0</accession>
<proteinExistence type="predicted"/>
<evidence type="ECO:0000256" key="1">
    <source>
        <dbReference type="SAM" id="SignalP"/>
    </source>
</evidence>